<evidence type="ECO:0000313" key="4">
    <source>
        <dbReference type="Proteomes" id="UP001156882"/>
    </source>
</evidence>
<comment type="caution">
    <text evidence="2">Once thought to be involved in copper homeostasis, experiments in E.coli have shown this is not the case.</text>
</comment>
<dbReference type="RefSeq" id="WP_284316561.1">
    <property type="nucleotide sequence ID" value="NZ_BSPC01000077.1"/>
</dbReference>
<dbReference type="HAMAP" id="MF_00795">
    <property type="entry name" value="CutC"/>
    <property type="match status" value="1"/>
</dbReference>
<protein>
    <recommendedName>
        <fullName evidence="2">PF03932 family protein CutC</fullName>
    </recommendedName>
</protein>
<dbReference type="Proteomes" id="UP001156882">
    <property type="component" value="Unassembled WGS sequence"/>
</dbReference>
<dbReference type="SUPFAM" id="SSF110395">
    <property type="entry name" value="CutC-like"/>
    <property type="match status" value="1"/>
</dbReference>
<keyword evidence="4" id="KW-1185">Reference proteome</keyword>
<reference evidence="4" key="1">
    <citation type="journal article" date="2019" name="Int. J. Syst. Evol. Microbiol.">
        <title>The Global Catalogue of Microorganisms (GCM) 10K type strain sequencing project: providing services to taxonomists for standard genome sequencing and annotation.</title>
        <authorList>
            <consortium name="The Broad Institute Genomics Platform"/>
            <consortium name="The Broad Institute Genome Sequencing Center for Infectious Disease"/>
            <person name="Wu L."/>
            <person name="Ma J."/>
        </authorList>
    </citation>
    <scope>NUCLEOTIDE SEQUENCE [LARGE SCALE GENOMIC DNA]</scope>
    <source>
        <strain evidence="4">NBRC 101365</strain>
    </source>
</reference>
<organism evidence="3 4">
    <name type="scientific">Labrys miyagiensis</name>
    <dbReference type="NCBI Taxonomy" id="346912"/>
    <lineage>
        <taxon>Bacteria</taxon>
        <taxon>Pseudomonadati</taxon>
        <taxon>Pseudomonadota</taxon>
        <taxon>Alphaproteobacteria</taxon>
        <taxon>Hyphomicrobiales</taxon>
        <taxon>Xanthobacteraceae</taxon>
        <taxon>Labrys</taxon>
    </lineage>
</organism>
<evidence type="ECO:0000313" key="3">
    <source>
        <dbReference type="EMBL" id="GLS23628.1"/>
    </source>
</evidence>
<evidence type="ECO:0000256" key="2">
    <source>
        <dbReference type="HAMAP-Rule" id="MF_00795"/>
    </source>
</evidence>
<dbReference type="Gene3D" id="3.20.20.380">
    <property type="entry name" value="Copper homeostasis (CutC) domain"/>
    <property type="match status" value="1"/>
</dbReference>
<gene>
    <name evidence="2 3" type="primary">cutC</name>
    <name evidence="3" type="ORF">GCM10007874_66490</name>
</gene>
<dbReference type="EMBL" id="BSPC01000077">
    <property type="protein sequence ID" value="GLS23628.1"/>
    <property type="molecule type" value="Genomic_DNA"/>
</dbReference>
<comment type="similarity">
    <text evidence="1 2">Belongs to the CutC family.</text>
</comment>
<keyword evidence="2" id="KW-0963">Cytoplasm</keyword>
<dbReference type="PANTHER" id="PTHR12598:SF0">
    <property type="entry name" value="COPPER HOMEOSTASIS PROTEIN CUTC HOMOLOG"/>
    <property type="match status" value="1"/>
</dbReference>
<dbReference type="InterPro" id="IPR005627">
    <property type="entry name" value="CutC-like"/>
</dbReference>
<comment type="caution">
    <text evidence="3">The sequence shown here is derived from an EMBL/GenBank/DDBJ whole genome shotgun (WGS) entry which is preliminary data.</text>
</comment>
<dbReference type="Pfam" id="PF03932">
    <property type="entry name" value="CutC"/>
    <property type="match status" value="1"/>
</dbReference>
<dbReference type="InterPro" id="IPR036822">
    <property type="entry name" value="CutC-like_dom_sf"/>
</dbReference>
<evidence type="ECO:0000256" key="1">
    <source>
        <dbReference type="ARBA" id="ARBA00007768"/>
    </source>
</evidence>
<name>A0ABQ6CTC3_9HYPH</name>
<accession>A0ABQ6CTC3</accession>
<dbReference type="PANTHER" id="PTHR12598">
    <property type="entry name" value="COPPER HOMEOSTASIS PROTEIN CUTC"/>
    <property type="match status" value="1"/>
</dbReference>
<sequence>MTIPLLEVCVDDADSLLAAFEGGADRIELCSALEVGGLTPTPGLMRLAATLPIPVYAMVRPRPGDFVFGEGDVGTMLADIDAIRAAGLAGVVLGASRPDGALDVAVLERLAERADGLGMTLHRAFDLVPDIAEAMEVAVALGFERILTSGGALIALAGLARLKQTFDAAQGRIGVMPGSGLAPANVAAVLEAVPAFEVHSSCSVARPSAGGDAVRLGFAGESRRVTTRDAVVAFRRSMTP</sequence>
<proteinExistence type="inferred from homology"/>
<comment type="subcellular location">
    <subcellularLocation>
        <location evidence="2">Cytoplasm</location>
    </subcellularLocation>
</comment>